<keyword evidence="3" id="KW-0460">Magnesium</keyword>
<dbReference type="Gene3D" id="3.90.550.10">
    <property type="entry name" value="Spore Coat Polysaccharide Biosynthesis Protein SpsA, Chain A"/>
    <property type="match status" value="1"/>
</dbReference>
<evidence type="ECO:0000256" key="1">
    <source>
        <dbReference type="ARBA" id="ARBA00022679"/>
    </source>
</evidence>
<evidence type="ECO:0000259" key="4">
    <source>
        <dbReference type="Pfam" id="PF12804"/>
    </source>
</evidence>
<gene>
    <name evidence="5" type="primary">glmU_1</name>
    <name evidence="5" type="ORF">PSA7680_01008</name>
</gene>
<accession>A0A1Y5RSD3</accession>
<organism evidence="5 6">
    <name type="scientific">Pseudoruegeria aquimaris</name>
    <dbReference type="NCBI Taxonomy" id="393663"/>
    <lineage>
        <taxon>Bacteria</taxon>
        <taxon>Pseudomonadati</taxon>
        <taxon>Pseudomonadota</taxon>
        <taxon>Alphaproteobacteria</taxon>
        <taxon>Rhodobacterales</taxon>
        <taxon>Roseobacteraceae</taxon>
        <taxon>Pseudoruegeria</taxon>
    </lineage>
</organism>
<dbReference type="OrthoDB" id="9788272at2"/>
<sequence length="233" mass="24968">MPSALNPSALMLFAAGFGTRMGALTADRPKPLVEVAGRPLIDHALALRDDFGPLRTVANLHYRGDQLRRHLQGRDVLFSEETPEILETGGGLRKALPLLASNPVFTMNTDAAWTGTNPLIQLAEAWDPARMDALLLLIAPERARGHAGGGDFLMAPDGSLKRGPGAIYSGVQILKTDLLDSIPEPAFSLNLLWDAMLRQGRLHGVMHAGGWCDVGRPESIPLAEAMLAEAADV</sequence>
<dbReference type="Proteomes" id="UP000193409">
    <property type="component" value="Unassembled WGS sequence"/>
</dbReference>
<reference evidence="5 6" key="1">
    <citation type="submission" date="2017-03" db="EMBL/GenBank/DDBJ databases">
        <authorList>
            <person name="Afonso C.L."/>
            <person name="Miller P.J."/>
            <person name="Scott M.A."/>
            <person name="Spackman E."/>
            <person name="Goraichik I."/>
            <person name="Dimitrov K.M."/>
            <person name="Suarez D.L."/>
            <person name="Swayne D.E."/>
        </authorList>
    </citation>
    <scope>NUCLEOTIDE SEQUENCE [LARGE SCALE GENOMIC DNA]</scope>
    <source>
        <strain evidence="5 6">CECT 7680</strain>
    </source>
</reference>
<evidence type="ECO:0000256" key="3">
    <source>
        <dbReference type="ARBA" id="ARBA00022842"/>
    </source>
</evidence>
<name>A0A1Y5RSD3_9RHOB</name>
<dbReference type="CDD" id="cd06422">
    <property type="entry name" value="NTP_transferase_like_1"/>
    <property type="match status" value="1"/>
</dbReference>
<dbReference type="GO" id="GO:0016779">
    <property type="term" value="F:nucleotidyltransferase activity"/>
    <property type="evidence" value="ECO:0007669"/>
    <property type="project" value="UniProtKB-KW"/>
</dbReference>
<dbReference type="EC" id="2.3.1.157" evidence="5"/>
<dbReference type="AlphaFoldDB" id="A0A1Y5RSD3"/>
<dbReference type="PANTHER" id="PTHR43584:SF8">
    <property type="entry name" value="N-ACETYLMURAMATE ALPHA-1-PHOSPHATE URIDYLYLTRANSFERASE"/>
    <property type="match status" value="1"/>
</dbReference>
<dbReference type="InterPro" id="IPR050065">
    <property type="entry name" value="GlmU-like"/>
</dbReference>
<dbReference type="EMBL" id="FWFQ01000005">
    <property type="protein sequence ID" value="SLN24295.1"/>
    <property type="molecule type" value="Genomic_DNA"/>
</dbReference>
<feature type="domain" description="MobA-like NTP transferase" evidence="4">
    <location>
        <begin position="12"/>
        <end position="134"/>
    </location>
</feature>
<dbReference type="SUPFAM" id="SSF53448">
    <property type="entry name" value="Nucleotide-diphospho-sugar transferases"/>
    <property type="match status" value="1"/>
</dbReference>
<dbReference type="PANTHER" id="PTHR43584">
    <property type="entry name" value="NUCLEOTIDYL TRANSFERASE"/>
    <property type="match status" value="1"/>
</dbReference>
<keyword evidence="2" id="KW-0548">Nucleotidyltransferase</keyword>
<dbReference type="GO" id="GO:0019134">
    <property type="term" value="F:glucosamine-1-phosphate N-acetyltransferase activity"/>
    <property type="evidence" value="ECO:0007669"/>
    <property type="project" value="UniProtKB-EC"/>
</dbReference>
<evidence type="ECO:0000313" key="6">
    <source>
        <dbReference type="Proteomes" id="UP000193409"/>
    </source>
</evidence>
<keyword evidence="1 5" id="KW-0808">Transferase</keyword>
<keyword evidence="6" id="KW-1185">Reference proteome</keyword>
<evidence type="ECO:0000313" key="5">
    <source>
        <dbReference type="EMBL" id="SLN24295.1"/>
    </source>
</evidence>
<protein>
    <submittedName>
        <fullName evidence="5">Bifunctional protein GlmU</fullName>
        <ecNumber evidence="5">2.3.1.157</ecNumber>
    </submittedName>
</protein>
<dbReference type="InterPro" id="IPR025877">
    <property type="entry name" value="MobA-like_NTP_Trfase"/>
</dbReference>
<dbReference type="Pfam" id="PF12804">
    <property type="entry name" value="NTP_transf_3"/>
    <property type="match status" value="1"/>
</dbReference>
<proteinExistence type="predicted"/>
<evidence type="ECO:0000256" key="2">
    <source>
        <dbReference type="ARBA" id="ARBA00022695"/>
    </source>
</evidence>
<dbReference type="InterPro" id="IPR029044">
    <property type="entry name" value="Nucleotide-diphossugar_trans"/>
</dbReference>
<keyword evidence="5" id="KW-0012">Acyltransferase</keyword>